<dbReference type="GO" id="GO:0005634">
    <property type="term" value="C:nucleus"/>
    <property type="evidence" value="ECO:0007669"/>
    <property type="project" value="UniProtKB-SubCell"/>
</dbReference>
<dbReference type="InterPro" id="IPR009057">
    <property type="entry name" value="Homeodomain-like_sf"/>
</dbReference>
<feature type="compositionally biased region" description="Polar residues" evidence="7">
    <location>
        <begin position="15"/>
        <end position="40"/>
    </location>
</feature>
<evidence type="ECO:0000256" key="3">
    <source>
        <dbReference type="ARBA" id="ARBA00023155"/>
    </source>
</evidence>
<dbReference type="InterPro" id="IPR050848">
    <property type="entry name" value="Homeobox_TF"/>
</dbReference>
<dbReference type="GO" id="GO:0003677">
    <property type="term" value="F:DNA binding"/>
    <property type="evidence" value="ECO:0007669"/>
    <property type="project" value="UniProtKB-UniRule"/>
</dbReference>
<keyword evidence="9" id="KW-1185">Reference proteome</keyword>
<evidence type="ECO:0000256" key="4">
    <source>
        <dbReference type="ARBA" id="ARBA00023242"/>
    </source>
</evidence>
<evidence type="ECO:0000256" key="2">
    <source>
        <dbReference type="ARBA" id="ARBA00023125"/>
    </source>
</evidence>
<dbReference type="AlphaFoldDB" id="A0A9B0TMJ8"/>
<evidence type="ECO:0000256" key="6">
    <source>
        <dbReference type="RuleBase" id="RU000682"/>
    </source>
</evidence>
<dbReference type="PANTHER" id="PTHR24333">
    <property type="entry name" value="HOMEO BOX HB9 LIKE A-RELATED"/>
    <property type="match status" value="1"/>
</dbReference>
<feature type="domain" description="Homeobox" evidence="8">
    <location>
        <begin position="88"/>
        <end position="148"/>
    </location>
</feature>
<gene>
    <name evidence="10" type="primary">LOC102827797</name>
</gene>
<feature type="compositionally biased region" description="Basic residues" evidence="7">
    <location>
        <begin position="384"/>
        <end position="395"/>
    </location>
</feature>
<accession>A0A9B0TMJ8</accession>
<dbReference type="InterPro" id="IPR017970">
    <property type="entry name" value="Homeobox_CS"/>
</dbReference>
<evidence type="ECO:0000256" key="1">
    <source>
        <dbReference type="ARBA" id="ARBA00004123"/>
    </source>
</evidence>
<keyword evidence="4 5" id="KW-0539">Nucleus</keyword>
<dbReference type="GeneID" id="102827797"/>
<evidence type="ECO:0000313" key="10">
    <source>
        <dbReference type="RefSeq" id="XP_006867548.1"/>
    </source>
</evidence>
<proteinExistence type="predicted"/>
<dbReference type="OrthoDB" id="6159439at2759"/>
<feature type="region of interest" description="Disordered" evidence="7">
    <location>
        <begin position="352"/>
        <end position="438"/>
    </location>
</feature>
<evidence type="ECO:0000259" key="8">
    <source>
        <dbReference type="PROSITE" id="PS50071"/>
    </source>
</evidence>
<dbReference type="InterPro" id="IPR001356">
    <property type="entry name" value="HD"/>
</dbReference>
<protein>
    <submittedName>
        <fullName evidence="10">Uncharacterized protein LOC102827797</fullName>
    </submittedName>
</protein>
<dbReference type="PROSITE" id="PS00027">
    <property type="entry name" value="HOMEOBOX_1"/>
    <property type="match status" value="1"/>
</dbReference>
<dbReference type="GO" id="GO:0000981">
    <property type="term" value="F:DNA-binding transcription factor activity, RNA polymerase II-specific"/>
    <property type="evidence" value="ECO:0007669"/>
    <property type="project" value="InterPro"/>
</dbReference>
<feature type="compositionally biased region" description="Basic residues" evidence="7">
    <location>
        <begin position="420"/>
        <end position="435"/>
    </location>
</feature>
<evidence type="ECO:0000313" key="9">
    <source>
        <dbReference type="Proteomes" id="UP000504623"/>
    </source>
</evidence>
<dbReference type="PANTHER" id="PTHR24333:SF5">
    <property type="entry name" value="VENT HOMEOBOX"/>
    <property type="match status" value="1"/>
</dbReference>
<keyword evidence="2 5" id="KW-0238">DNA-binding</keyword>
<reference evidence="10" key="1">
    <citation type="submission" date="2025-08" db="UniProtKB">
        <authorList>
            <consortium name="RefSeq"/>
        </authorList>
    </citation>
    <scope>IDENTIFICATION</scope>
    <source>
        <tissue evidence="10">Spleen</tissue>
    </source>
</reference>
<dbReference type="RefSeq" id="XP_006867548.1">
    <property type="nucleotide sequence ID" value="XM_006867486.1"/>
</dbReference>
<dbReference type="Proteomes" id="UP000504623">
    <property type="component" value="Unplaced"/>
</dbReference>
<keyword evidence="3 5" id="KW-0371">Homeobox</keyword>
<dbReference type="SUPFAM" id="SSF46689">
    <property type="entry name" value="Homeodomain-like"/>
    <property type="match status" value="1"/>
</dbReference>
<comment type="subcellular location">
    <subcellularLocation>
        <location evidence="1 5 6">Nucleus</location>
    </subcellularLocation>
</comment>
<evidence type="ECO:0000256" key="7">
    <source>
        <dbReference type="SAM" id="MobiDB-lite"/>
    </source>
</evidence>
<feature type="region of interest" description="Disordered" evidence="7">
    <location>
        <begin position="549"/>
        <end position="569"/>
    </location>
</feature>
<dbReference type="Pfam" id="PF00046">
    <property type="entry name" value="Homeodomain"/>
    <property type="match status" value="1"/>
</dbReference>
<organism evidence="9 10">
    <name type="scientific">Chrysochloris asiatica</name>
    <name type="common">Cape golden mole</name>
    <dbReference type="NCBI Taxonomy" id="185453"/>
    <lineage>
        <taxon>Eukaryota</taxon>
        <taxon>Metazoa</taxon>
        <taxon>Chordata</taxon>
        <taxon>Craniata</taxon>
        <taxon>Vertebrata</taxon>
        <taxon>Euteleostomi</taxon>
        <taxon>Mammalia</taxon>
        <taxon>Eutheria</taxon>
        <taxon>Afrotheria</taxon>
        <taxon>Chrysochloridae</taxon>
        <taxon>Chrysochlorinae</taxon>
        <taxon>Chrysochloris</taxon>
    </lineage>
</organism>
<dbReference type="Gene3D" id="1.10.10.60">
    <property type="entry name" value="Homeodomain-like"/>
    <property type="match status" value="1"/>
</dbReference>
<name>A0A9B0TMJ8_CHRAS</name>
<feature type="DNA-binding region" description="Homeobox" evidence="5">
    <location>
        <begin position="90"/>
        <end position="149"/>
    </location>
</feature>
<feature type="region of interest" description="Disordered" evidence="7">
    <location>
        <begin position="1"/>
        <end position="58"/>
    </location>
</feature>
<evidence type="ECO:0000256" key="5">
    <source>
        <dbReference type="PROSITE-ProRule" id="PRU00108"/>
    </source>
</evidence>
<dbReference type="PROSITE" id="PS50071">
    <property type="entry name" value="HOMEOBOX_2"/>
    <property type="match status" value="1"/>
</dbReference>
<sequence>MPPSSNLLEGHKPRSSFSSVDWLSQSSCSGPTHTSRSTEVTGRGLTAPTWASNGEEPPQNVAIRRAKTSDLPVQGTLMAGLSKEPDPCRAPRVRTAFTAAQVRTLESAFQLHQYLGPQERKKLAKEMCLTEVQIKTWFQNRRMRHKRQMQDSQLSAPFVGPLYTPLTMCPPSPVLGSGLQLLYPGALLPAPQALVLPPAAFWGSCPMEQAVLSSAWDVCSRQPLACFLPELEDQVYSLASSRGPWGLCALPENRAAFCGEWKPRKLQWGQVDVAAPAQEFLEEPEEGEEEGGAAGQATEAELGIPVPASSIAHQAPTPTPFHSIAGVGPGGPLCSAPLPRCGFCSVPEEPSFPTRLIPSGPERKLGRPSANRGEENGEATSSKKYMHRKKVRRAGSARSCRGDRRVAAAAGPPAGPGRQSRSKREKAHCRRRRRALPAAAQRAPFYALRRPWRSRTRQRSHAVIRGLVPRAPSHPRTCEIETQSLLRRGSGRAGQSRGAWDPGGAAWPGTSRHLSPEEPLLASGARNTPQGEDRVLGGASPALKAEIAAPPATPSASNRGYHPTPQPPARFCQNTPGVWSWGVQCLGLGVLRPAVGAGRLGQPSAQLEEGASACTQLARPLPKDDWTVWRLQPSSRETGPCFPAAGSALGKCFCDYVSTFSRGSREQGTELMLDYGVGERPHSGGLRQKLPQAADPETSVLVLPTTLQVNTQGRLPNKQGPWLGAFQPMELQGSVQAHQGFALHLTCTSPAPLDKGGCWG</sequence>
<dbReference type="CDD" id="cd00086">
    <property type="entry name" value="homeodomain"/>
    <property type="match status" value="1"/>
</dbReference>
<feature type="compositionally biased region" description="Low complexity" evidence="7">
    <location>
        <begin position="483"/>
        <end position="509"/>
    </location>
</feature>
<feature type="region of interest" description="Disordered" evidence="7">
    <location>
        <begin position="482"/>
        <end position="536"/>
    </location>
</feature>
<dbReference type="SMART" id="SM00389">
    <property type="entry name" value="HOX"/>
    <property type="match status" value="1"/>
</dbReference>